<evidence type="ECO:0000259" key="1">
    <source>
        <dbReference type="PROSITE" id="PS51063"/>
    </source>
</evidence>
<dbReference type="Pfam" id="PF00325">
    <property type="entry name" value="Crp"/>
    <property type="match status" value="1"/>
</dbReference>
<reference evidence="2 3" key="1">
    <citation type="submission" date="2020-02" db="EMBL/GenBank/DDBJ databases">
        <title>complete genome sequence of Rhodobacteraceae bacterium.</title>
        <authorList>
            <person name="Park J."/>
            <person name="Kim Y.-S."/>
            <person name="Kim K.-H."/>
        </authorList>
    </citation>
    <scope>NUCLEOTIDE SEQUENCE [LARGE SCALE GENOMIC DNA]</scope>
    <source>
        <strain evidence="2 3">RR4-56</strain>
    </source>
</reference>
<dbReference type="KEGG" id="hdh:G5B40_01300"/>
<gene>
    <name evidence="2" type="ORF">G5B40_01300</name>
</gene>
<name>A0A7M3T6R8_9RHOB</name>
<dbReference type="Proteomes" id="UP000503336">
    <property type="component" value="Chromosome"/>
</dbReference>
<protein>
    <recommendedName>
        <fullName evidence="1">HTH crp-type domain-containing protein</fullName>
    </recommendedName>
</protein>
<dbReference type="AlphaFoldDB" id="A0A7M3T6R8"/>
<organism evidence="2 3">
    <name type="scientific">Pikeienuella piscinae</name>
    <dbReference type="NCBI Taxonomy" id="2748098"/>
    <lineage>
        <taxon>Bacteria</taxon>
        <taxon>Pseudomonadati</taxon>
        <taxon>Pseudomonadota</taxon>
        <taxon>Alphaproteobacteria</taxon>
        <taxon>Rhodobacterales</taxon>
        <taxon>Paracoccaceae</taxon>
        <taxon>Pikeienuella</taxon>
    </lineage>
</organism>
<sequence>MTREESGDYLGSSPETVSWSFGVLKRVG</sequence>
<dbReference type="InterPro" id="IPR012318">
    <property type="entry name" value="HTH_CRP"/>
</dbReference>
<dbReference type="GO" id="GO:0003677">
    <property type="term" value="F:DNA binding"/>
    <property type="evidence" value="ECO:0007669"/>
    <property type="project" value="InterPro"/>
</dbReference>
<feature type="domain" description="HTH crp-type" evidence="1">
    <location>
        <begin position="1"/>
        <end position="28"/>
    </location>
</feature>
<accession>A0A7M3T6R8</accession>
<evidence type="ECO:0000313" key="3">
    <source>
        <dbReference type="Proteomes" id="UP000503336"/>
    </source>
</evidence>
<dbReference type="RefSeq" id="WP_165103104.1">
    <property type="nucleotide sequence ID" value="NZ_CP049056.1"/>
</dbReference>
<keyword evidence="3" id="KW-1185">Reference proteome</keyword>
<dbReference type="GO" id="GO:0006355">
    <property type="term" value="P:regulation of DNA-templated transcription"/>
    <property type="evidence" value="ECO:0007669"/>
    <property type="project" value="InterPro"/>
</dbReference>
<proteinExistence type="predicted"/>
<dbReference type="EMBL" id="CP049056">
    <property type="protein sequence ID" value="QIE57699.1"/>
    <property type="molecule type" value="Genomic_DNA"/>
</dbReference>
<dbReference type="PROSITE" id="PS51063">
    <property type="entry name" value="HTH_CRP_2"/>
    <property type="match status" value="1"/>
</dbReference>
<evidence type="ECO:0000313" key="2">
    <source>
        <dbReference type="EMBL" id="QIE57699.1"/>
    </source>
</evidence>